<dbReference type="EMBL" id="CP142728">
    <property type="protein sequence ID" value="WUR03115.1"/>
    <property type="molecule type" value="Genomic_DNA"/>
</dbReference>
<dbReference type="AlphaFoldDB" id="A0AAX4JAZ3"/>
<sequence>MIKKNMIYKGKVSRIASTSNLRCNSDIKNKFTQEKTPNYDLIKSHSSSAECTKKKNETLLGNNDKYNEEQPINEYVNLLENLESFICECNEEDMHTKISPCKLKFADKNELKLYRKLKQRSFLWINNSIITKSESLSKLDHLIKKSKIDEKTKKILLYQLDFCYNVIIYINSTLPLKEKHKHVSLKLLSSYGRITKRFPILFYKMNLQEVFSDFHSLLCRCLYAQDSICLEMENLEKELDHRFYITYRGLDKFIGRINNMSKILTNLTDNNCKKYERM</sequence>
<name>A0AAX4JAZ3_9MICR</name>
<organism evidence="1 2">
    <name type="scientific">Vairimorpha necatrix</name>
    <dbReference type="NCBI Taxonomy" id="6039"/>
    <lineage>
        <taxon>Eukaryota</taxon>
        <taxon>Fungi</taxon>
        <taxon>Fungi incertae sedis</taxon>
        <taxon>Microsporidia</taxon>
        <taxon>Nosematidae</taxon>
        <taxon>Vairimorpha</taxon>
    </lineage>
</organism>
<accession>A0AAX4JAZ3</accession>
<dbReference type="KEGG" id="vnx:VNE69_03325"/>
<dbReference type="GeneID" id="90540921"/>
<evidence type="ECO:0000313" key="1">
    <source>
        <dbReference type="EMBL" id="WUR03115.1"/>
    </source>
</evidence>
<evidence type="ECO:0000313" key="2">
    <source>
        <dbReference type="Proteomes" id="UP001334084"/>
    </source>
</evidence>
<proteinExistence type="predicted"/>
<protein>
    <submittedName>
        <fullName evidence="1">Uncharacterized protein</fullName>
    </submittedName>
</protein>
<gene>
    <name evidence="1" type="ORF">VNE69_03325</name>
</gene>
<reference evidence="1" key="1">
    <citation type="journal article" date="2024" name="BMC Genomics">
        <title>Functional annotation of a divergent genome using sequence and structure-based similarity.</title>
        <authorList>
            <person name="Svedberg D."/>
            <person name="Winiger R.R."/>
            <person name="Berg A."/>
            <person name="Sharma H."/>
            <person name="Tellgren-Roth C."/>
            <person name="Debrunner-Vossbrinck B.A."/>
            <person name="Vossbrinck C.R."/>
            <person name="Barandun J."/>
        </authorList>
    </citation>
    <scope>NUCLEOTIDE SEQUENCE</scope>
    <source>
        <strain evidence="1">Illinois isolate</strain>
    </source>
</reference>
<dbReference type="Proteomes" id="UP001334084">
    <property type="component" value="Chromosome 3"/>
</dbReference>
<dbReference type="RefSeq" id="XP_065329260.1">
    <property type="nucleotide sequence ID" value="XM_065473188.1"/>
</dbReference>
<keyword evidence="2" id="KW-1185">Reference proteome</keyword>